<evidence type="ECO:0000313" key="2">
    <source>
        <dbReference type="EMBL" id="MFD2733057.1"/>
    </source>
</evidence>
<dbReference type="EMBL" id="JBHULV010000051">
    <property type="protein sequence ID" value="MFD2733057.1"/>
    <property type="molecule type" value="Genomic_DNA"/>
</dbReference>
<dbReference type="InterPro" id="IPR029010">
    <property type="entry name" value="ThuA-like"/>
</dbReference>
<proteinExistence type="predicted"/>
<dbReference type="RefSeq" id="WP_379041578.1">
    <property type="nucleotide sequence ID" value="NZ_JBHSKW010000016.1"/>
</dbReference>
<comment type="caution">
    <text evidence="2">The sequence shown here is derived from an EMBL/GenBank/DDBJ whole genome shotgun (WGS) entry which is preliminary data.</text>
</comment>
<feature type="domain" description="ThuA-like" evidence="1">
    <location>
        <begin position="33"/>
        <end position="245"/>
    </location>
</feature>
<reference evidence="3" key="1">
    <citation type="journal article" date="2019" name="Int. J. Syst. Evol. Microbiol.">
        <title>The Global Catalogue of Microorganisms (GCM) 10K type strain sequencing project: providing services to taxonomists for standard genome sequencing and annotation.</title>
        <authorList>
            <consortium name="The Broad Institute Genomics Platform"/>
            <consortium name="The Broad Institute Genome Sequencing Center for Infectious Disease"/>
            <person name="Wu L."/>
            <person name="Ma J."/>
        </authorList>
    </citation>
    <scope>NUCLEOTIDE SEQUENCE [LARGE SCALE GENOMIC DNA]</scope>
    <source>
        <strain evidence="3">KCTC 42456</strain>
    </source>
</reference>
<sequence length="250" mass="28256">MKAKKSFNILHLSLVFIILLSVTNSVSAMQSNKVLVFSKTKGFKHKSIPAGIAAIKKLALENNFIADTTTNAEFFTESNLKQYKTVIFLSPTGDILNDTQQKAFEKYIKTGGGFVGIHSATDCEFDWEWYGNLVGAYFSAHPKQQNAILNVVDKNHLSTKNLPKEWKRFDEWYNFKWMAPNLNVLITIDETSYDAGPKKMGANHPMAWYHDFDGGRSFNTALGHTDESYEEPLFLEHLLGGIKYAMGLKK</sequence>
<gene>
    <name evidence="2" type="ORF">ACFSSE_15205</name>
</gene>
<accession>A0ABW5TUV8</accession>
<dbReference type="Gene3D" id="3.40.50.880">
    <property type="match status" value="1"/>
</dbReference>
<dbReference type="PANTHER" id="PTHR40469">
    <property type="entry name" value="SECRETED GLYCOSYL HYDROLASE"/>
    <property type="match status" value="1"/>
</dbReference>
<protein>
    <submittedName>
        <fullName evidence="2">ThuA domain-containing protein</fullName>
    </submittedName>
</protein>
<dbReference type="PANTHER" id="PTHR40469:SF2">
    <property type="entry name" value="GALACTOSE-BINDING DOMAIN-LIKE SUPERFAMILY PROTEIN"/>
    <property type="match status" value="1"/>
</dbReference>
<dbReference type="SUPFAM" id="SSF52317">
    <property type="entry name" value="Class I glutamine amidotransferase-like"/>
    <property type="match status" value="1"/>
</dbReference>
<dbReference type="InterPro" id="IPR029062">
    <property type="entry name" value="Class_I_gatase-like"/>
</dbReference>
<evidence type="ECO:0000259" key="1">
    <source>
        <dbReference type="Pfam" id="PF06283"/>
    </source>
</evidence>
<keyword evidence="3" id="KW-1185">Reference proteome</keyword>
<dbReference type="Pfam" id="PF06283">
    <property type="entry name" value="ThuA"/>
    <property type="match status" value="1"/>
</dbReference>
<evidence type="ECO:0000313" key="3">
    <source>
        <dbReference type="Proteomes" id="UP001597546"/>
    </source>
</evidence>
<organism evidence="2 3">
    <name type="scientific">Pedobacter alpinus</name>
    <dbReference type="NCBI Taxonomy" id="1590643"/>
    <lineage>
        <taxon>Bacteria</taxon>
        <taxon>Pseudomonadati</taxon>
        <taxon>Bacteroidota</taxon>
        <taxon>Sphingobacteriia</taxon>
        <taxon>Sphingobacteriales</taxon>
        <taxon>Sphingobacteriaceae</taxon>
        <taxon>Pedobacter</taxon>
    </lineage>
</organism>
<name>A0ABW5TUV8_9SPHI</name>
<dbReference type="Proteomes" id="UP001597546">
    <property type="component" value="Unassembled WGS sequence"/>
</dbReference>